<dbReference type="InterPro" id="IPR012318">
    <property type="entry name" value="HTH_CRP"/>
</dbReference>
<dbReference type="STRING" id="1082933.A6B35_24660"/>
<keyword evidence="3" id="KW-0804">Transcription</keyword>
<protein>
    <submittedName>
        <fullName evidence="5">Fnr-type transcriptional regulator</fullName>
    </submittedName>
</protein>
<dbReference type="SUPFAM" id="SSF51206">
    <property type="entry name" value="cAMP-binding domain-like"/>
    <property type="match status" value="1"/>
</dbReference>
<dbReference type="CDD" id="cd00038">
    <property type="entry name" value="CAP_ED"/>
    <property type="match status" value="1"/>
</dbReference>
<evidence type="ECO:0000259" key="4">
    <source>
        <dbReference type="PROSITE" id="PS51063"/>
    </source>
</evidence>
<evidence type="ECO:0000256" key="2">
    <source>
        <dbReference type="ARBA" id="ARBA00023125"/>
    </source>
</evidence>
<dbReference type="GO" id="GO:0003677">
    <property type="term" value="F:DNA binding"/>
    <property type="evidence" value="ECO:0007669"/>
    <property type="project" value="UniProtKB-KW"/>
</dbReference>
<evidence type="ECO:0000256" key="1">
    <source>
        <dbReference type="ARBA" id="ARBA00023015"/>
    </source>
</evidence>
<keyword evidence="1" id="KW-0805">Transcription regulation</keyword>
<dbReference type="PATRIC" id="fig|1082933.3.peg.6731"/>
<evidence type="ECO:0000313" key="5">
    <source>
        <dbReference type="EMBL" id="EHH02535.1"/>
    </source>
</evidence>
<organism evidence="5 6">
    <name type="scientific">Mesorhizobium amorphae CCNWGS0123</name>
    <dbReference type="NCBI Taxonomy" id="1082933"/>
    <lineage>
        <taxon>Bacteria</taxon>
        <taxon>Pseudomonadati</taxon>
        <taxon>Pseudomonadota</taxon>
        <taxon>Alphaproteobacteria</taxon>
        <taxon>Hyphomicrobiales</taxon>
        <taxon>Phyllobacteriaceae</taxon>
        <taxon>Mesorhizobium</taxon>
    </lineage>
</organism>
<dbReference type="InterPro" id="IPR000595">
    <property type="entry name" value="cNMP-bd_dom"/>
</dbReference>
<dbReference type="PRINTS" id="PR00034">
    <property type="entry name" value="HTHCRP"/>
</dbReference>
<dbReference type="PROSITE" id="PS51063">
    <property type="entry name" value="HTH_CRP_2"/>
    <property type="match status" value="1"/>
</dbReference>
<dbReference type="InterPro" id="IPR014710">
    <property type="entry name" value="RmlC-like_jellyroll"/>
</dbReference>
<dbReference type="InterPro" id="IPR036390">
    <property type="entry name" value="WH_DNA-bd_sf"/>
</dbReference>
<keyword evidence="2" id="KW-0238">DNA-binding</keyword>
<dbReference type="Pfam" id="PF00027">
    <property type="entry name" value="cNMP_binding"/>
    <property type="match status" value="1"/>
</dbReference>
<evidence type="ECO:0000313" key="6">
    <source>
        <dbReference type="Proteomes" id="UP000002949"/>
    </source>
</evidence>
<dbReference type="Gene3D" id="1.10.10.10">
    <property type="entry name" value="Winged helix-like DNA-binding domain superfamily/Winged helix DNA-binding domain"/>
    <property type="match status" value="1"/>
</dbReference>
<dbReference type="InterPro" id="IPR050397">
    <property type="entry name" value="Env_Response_Regulators"/>
</dbReference>
<dbReference type="AlphaFoldDB" id="G6YLQ7"/>
<dbReference type="Proteomes" id="UP000002949">
    <property type="component" value="Unassembled WGS sequence"/>
</dbReference>
<name>G6YLQ7_9HYPH</name>
<keyword evidence="6" id="KW-1185">Reference proteome</keyword>
<dbReference type="SUPFAM" id="SSF46785">
    <property type="entry name" value="Winged helix' DNA-binding domain"/>
    <property type="match status" value="1"/>
</dbReference>
<dbReference type="InterPro" id="IPR036388">
    <property type="entry name" value="WH-like_DNA-bd_sf"/>
</dbReference>
<proteinExistence type="predicted"/>
<dbReference type="Pfam" id="PF13545">
    <property type="entry name" value="HTH_Crp_2"/>
    <property type="match status" value="1"/>
</dbReference>
<accession>G6YLQ7</accession>
<reference evidence="5 6" key="1">
    <citation type="journal article" date="2012" name="J. Bacteriol.">
        <title>Draft Genome Sequence of Plant Growth-Promoting Rhizobium Mesorhizobium amorphae, Isolated from Zinc-Lead Mine Tailings.</title>
        <authorList>
            <person name="Hao X."/>
            <person name="Lin Y."/>
            <person name="Johnstone L."/>
            <person name="Baltrus D.A."/>
            <person name="Miller S.J."/>
            <person name="Wei G."/>
            <person name="Rensing C."/>
        </authorList>
    </citation>
    <scope>NUCLEOTIDE SEQUENCE [LARGE SCALE GENOMIC DNA]</scope>
    <source>
        <strain evidence="5 6">CCNWGS0123</strain>
    </source>
</reference>
<gene>
    <name evidence="5" type="ORF">MEA186_34724</name>
</gene>
<dbReference type="InterPro" id="IPR018490">
    <property type="entry name" value="cNMP-bd_dom_sf"/>
</dbReference>
<dbReference type="SMART" id="SM00419">
    <property type="entry name" value="HTH_CRP"/>
    <property type="match status" value="1"/>
</dbReference>
<dbReference type="CDD" id="cd00092">
    <property type="entry name" value="HTH_CRP"/>
    <property type="match status" value="1"/>
</dbReference>
<dbReference type="GO" id="GO:0003700">
    <property type="term" value="F:DNA-binding transcription factor activity"/>
    <property type="evidence" value="ECO:0007669"/>
    <property type="project" value="InterPro"/>
</dbReference>
<dbReference type="Gene3D" id="2.60.120.10">
    <property type="entry name" value="Jelly Rolls"/>
    <property type="match status" value="1"/>
</dbReference>
<evidence type="ECO:0000256" key="3">
    <source>
        <dbReference type="ARBA" id="ARBA00023163"/>
    </source>
</evidence>
<dbReference type="eggNOG" id="COG0664">
    <property type="taxonomic scope" value="Bacteria"/>
</dbReference>
<sequence>MIFVKATDGKDKLTQPFSRLRWYSAGILTLSDEMTVRQDVHSSGIPVLCQSCEARHRGVCGALDPDQLVGLAKTSSRHSVEPGVELIGDAETIDSYSNVLSGVVKLTKSLSDGRQQIVGLQFAPDFLGRPFKAESEINAEAATAVSLCSFPKTAIERMMKESPELEHRLLRQTLNELDEARDWMVTLGRKTASEKVASFLLMIAMNIDPAVDLAANSATFELPLTRADIADFLGLTIETVSRQLTRLRTDGVIRIENNRHVTVDSLSRLEQRSGA</sequence>
<dbReference type="PANTHER" id="PTHR24567">
    <property type="entry name" value="CRP FAMILY TRANSCRIPTIONAL REGULATORY PROTEIN"/>
    <property type="match status" value="1"/>
</dbReference>
<dbReference type="GO" id="GO:0005829">
    <property type="term" value="C:cytosol"/>
    <property type="evidence" value="ECO:0007669"/>
    <property type="project" value="TreeGrafter"/>
</dbReference>
<dbReference type="SMART" id="SM00100">
    <property type="entry name" value="cNMP"/>
    <property type="match status" value="1"/>
</dbReference>
<dbReference type="PROSITE" id="PS00042">
    <property type="entry name" value="HTH_CRP_1"/>
    <property type="match status" value="1"/>
</dbReference>
<feature type="domain" description="HTH crp-type" evidence="4">
    <location>
        <begin position="190"/>
        <end position="267"/>
    </location>
</feature>
<dbReference type="InterPro" id="IPR018335">
    <property type="entry name" value="Tscrpt_reg_HTH_Crp-type_CS"/>
</dbReference>
<dbReference type="PANTHER" id="PTHR24567:SF75">
    <property type="entry name" value="FUMARATE AND NITRATE REDUCTION REGULATORY PROTEIN"/>
    <property type="match status" value="1"/>
</dbReference>
<dbReference type="EMBL" id="AGSN01000255">
    <property type="protein sequence ID" value="EHH02535.1"/>
    <property type="molecule type" value="Genomic_DNA"/>
</dbReference>